<reference evidence="3 4" key="1">
    <citation type="journal article" date="2016" name="J. Gen. Virol.">
        <title>Comprehensive annotation of Glossina pallidipes salivary gland hypertrophy virus from Ethiopian tsetse flies: a proteogenomics approach.</title>
        <authorList>
            <person name="Abd-Alla A.M."/>
            <person name="Kariithi H.M."/>
            <person name="Cousserans F."/>
            <person name="Parker N.J."/>
            <person name="Ince I.A."/>
            <person name="Scully E.D."/>
            <person name="Boeren S."/>
            <person name="Geib S.M."/>
            <person name="Mekonnen S."/>
            <person name="Vlak J.M."/>
            <person name="Parker A.G."/>
            <person name="Vreysen M.J."/>
            <person name="Bergoin M."/>
        </authorList>
    </citation>
    <scope>NUCLEOTIDE SEQUENCE [LARGE SCALE GENOMIC DNA]</scope>
    <source>
        <strain evidence="3 4">Ethiopian</strain>
    </source>
</reference>
<dbReference type="GO" id="GO:0008270">
    <property type="term" value="F:zinc ion binding"/>
    <property type="evidence" value="ECO:0007669"/>
    <property type="project" value="UniProtKB-KW"/>
</dbReference>
<gene>
    <name evidence="3" type="ORF">GpSGHVEth130</name>
</gene>
<feature type="domain" description="RING-type" evidence="2">
    <location>
        <begin position="4"/>
        <end position="40"/>
    </location>
</feature>
<organismHost>
    <name type="scientific">Glossina</name>
    <name type="common">tsetse flies</name>
    <dbReference type="NCBI Taxonomy" id="7393"/>
</organismHost>
<name>A0A109QQ88_GHVS</name>
<keyword evidence="1" id="KW-0862">Zinc</keyword>
<sequence>MDDCCICLDVLDDYAVIDCGHAFHPRCIQMLPNSRCPLCRKPFNSYQTISSRLHQLTEQLRDLRIELFSLYFDLIIGKYNNI</sequence>
<dbReference type="SUPFAM" id="SSF57850">
    <property type="entry name" value="RING/U-box"/>
    <property type="match status" value="1"/>
</dbReference>
<dbReference type="InterPro" id="IPR001841">
    <property type="entry name" value="Znf_RING"/>
</dbReference>
<dbReference type="Proteomes" id="UP000282469">
    <property type="component" value="Segment"/>
</dbReference>
<accession>A0A109QQ88</accession>
<proteinExistence type="predicted"/>
<dbReference type="SMART" id="SM00184">
    <property type="entry name" value="RING"/>
    <property type="match status" value="1"/>
</dbReference>
<evidence type="ECO:0000313" key="4">
    <source>
        <dbReference type="Proteomes" id="UP000282469"/>
    </source>
</evidence>
<organism evidence="3 4">
    <name type="scientific">Glossina hytrovirus (isolate Glossina pallidipes/Ethiopia/Seibersdorf/-)</name>
    <name type="common">GHV</name>
    <dbReference type="NCBI Taxonomy" id="379529"/>
    <lineage>
        <taxon>Viruses</taxon>
        <taxon>Viruses incertae sedis</taxon>
        <taxon>Naldaviricetes</taxon>
        <taxon>Lefavirales</taxon>
        <taxon>Hytrosaviridae</taxon>
        <taxon>Glossinavirus</taxon>
        <taxon>Glossinavirus glopallidipedis</taxon>
    </lineage>
</organism>
<dbReference type="Pfam" id="PF13639">
    <property type="entry name" value="zf-RING_2"/>
    <property type="match status" value="1"/>
</dbReference>
<evidence type="ECO:0000259" key="2">
    <source>
        <dbReference type="PROSITE" id="PS50089"/>
    </source>
</evidence>
<dbReference type="InterPro" id="IPR013083">
    <property type="entry name" value="Znf_RING/FYVE/PHD"/>
</dbReference>
<dbReference type="Gene3D" id="3.30.40.10">
    <property type="entry name" value="Zinc/RING finger domain, C3HC4 (zinc finger)"/>
    <property type="match status" value="1"/>
</dbReference>
<dbReference type="PROSITE" id="PS50089">
    <property type="entry name" value="ZF_RING_2"/>
    <property type="match status" value="1"/>
</dbReference>
<protein>
    <submittedName>
        <fullName evidence="3">RING finger protein 112-like protein</fullName>
    </submittedName>
</protein>
<evidence type="ECO:0000256" key="1">
    <source>
        <dbReference type="PROSITE-ProRule" id="PRU00175"/>
    </source>
</evidence>
<keyword evidence="1" id="KW-0479">Metal-binding</keyword>
<evidence type="ECO:0000313" key="3">
    <source>
        <dbReference type="EMBL" id="AMB48734.1"/>
    </source>
</evidence>
<keyword evidence="1" id="KW-0863">Zinc-finger</keyword>
<dbReference type="EMBL" id="KU050077">
    <property type="protein sequence ID" value="AMB48734.1"/>
    <property type="molecule type" value="Genomic_DNA"/>
</dbReference>